<dbReference type="EMBL" id="JACTAM010001060">
    <property type="protein sequence ID" value="KAI2646641.1"/>
    <property type="molecule type" value="Genomic_DNA"/>
</dbReference>
<feature type="domain" description="Reverse transcriptase RNase H-like" evidence="8">
    <location>
        <begin position="41"/>
        <end position="108"/>
    </location>
</feature>
<dbReference type="Proteomes" id="UP000830375">
    <property type="component" value="Unassembled WGS sequence"/>
</dbReference>
<dbReference type="InterPro" id="IPR036397">
    <property type="entry name" value="RNaseH_sf"/>
</dbReference>
<keyword evidence="5" id="KW-0378">Hydrolase</keyword>
<gene>
    <name evidence="9" type="ORF">H4Q32_026088</name>
</gene>
<evidence type="ECO:0000313" key="9">
    <source>
        <dbReference type="EMBL" id="KAI2646641.1"/>
    </source>
</evidence>
<dbReference type="Gene3D" id="3.30.420.10">
    <property type="entry name" value="Ribonuclease H-like superfamily/Ribonuclease H"/>
    <property type="match status" value="1"/>
</dbReference>
<evidence type="ECO:0000259" key="8">
    <source>
        <dbReference type="Pfam" id="PF17917"/>
    </source>
</evidence>
<dbReference type="PANTHER" id="PTHR34072:SF42">
    <property type="entry name" value="INTEGRASE CATALYTIC DOMAIN-CONTAINING PROTEIN"/>
    <property type="match status" value="1"/>
</dbReference>
<evidence type="ECO:0000256" key="2">
    <source>
        <dbReference type="ARBA" id="ARBA00022695"/>
    </source>
</evidence>
<sequence length="423" mass="47379">MSGGPKEFLWLSQAKNLGISLKRCLAVVLASLSDGVGQFALSPEEQNYDVGNRELLAIKLTLEEWRHWLEGATHPFTIITEHKNLQYLREAKRLNPRQARWALFLTRFNFKITYPPSSGTWTGRSSKPPSRSQLCRNAQKGRSTYLAPSIIPFWAQLTNLRALDTQAADGPSRSFKLITGGPVCTVIPSGKLVPLPIPQRPWSHLGVDFITDLRNSEGNTCVLAIVDKFSKSCKFIPLKGLPTALETAEHLFQHVFHHFGLPEEIVQMARLRERSKSWDVTSGHTEHSWSRFLPWADCRPLVSRERENVGLSTPSSTAGSSPTQELRRRQKEGSTLIPTRGSSLAVHRRPVTCDYTLGAEAELPPPELLDQPSIYMVHEILDSRHRLGGVCLPQNLRLKEGKILLAQLGLKPETFWGGKPVLI</sequence>
<keyword evidence="4" id="KW-0255">Endonuclease</keyword>
<dbReference type="SUPFAM" id="SSF53098">
    <property type="entry name" value="Ribonuclease H-like"/>
    <property type="match status" value="1"/>
</dbReference>
<dbReference type="PANTHER" id="PTHR34072">
    <property type="entry name" value="ENZYMATIC POLYPROTEIN-RELATED"/>
    <property type="match status" value="1"/>
</dbReference>
<feature type="compositionally biased region" description="Low complexity" evidence="7">
    <location>
        <begin position="312"/>
        <end position="323"/>
    </location>
</feature>
<reference evidence="9 10" key="1">
    <citation type="submission" date="2022-01" db="EMBL/GenBank/DDBJ databases">
        <title>A high-quality chromosome-level genome assembly of rohu carp, Labeo rohita.</title>
        <authorList>
            <person name="Arick M.A. II"/>
            <person name="Hsu C.-Y."/>
            <person name="Magbanua Z."/>
            <person name="Pechanova O."/>
            <person name="Grover C."/>
            <person name="Miller E."/>
            <person name="Thrash A."/>
            <person name="Ezzel L."/>
            <person name="Alam S."/>
            <person name="Benzie J."/>
            <person name="Hamilton M."/>
            <person name="Karsi A."/>
            <person name="Lawrence M.L."/>
            <person name="Peterson D.G."/>
        </authorList>
    </citation>
    <scope>NUCLEOTIDE SEQUENCE [LARGE SCALE GENOMIC DNA]</scope>
    <source>
        <strain evidence="10">BAU-BD-2019</strain>
        <tissue evidence="9">Blood</tissue>
    </source>
</reference>
<keyword evidence="10" id="KW-1185">Reference proteome</keyword>
<evidence type="ECO:0000256" key="3">
    <source>
        <dbReference type="ARBA" id="ARBA00022722"/>
    </source>
</evidence>
<accession>A0ABQ8L7C4</accession>
<comment type="caution">
    <text evidence="9">The sequence shown here is derived from an EMBL/GenBank/DDBJ whole genome shotgun (WGS) entry which is preliminary data.</text>
</comment>
<organism evidence="9 10">
    <name type="scientific">Labeo rohita</name>
    <name type="common">Indian major carp</name>
    <name type="synonym">Cyprinus rohita</name>
    <dbReference type="NCBI Taxonomy" id="84645"/>
    <lineage>
        <taxon>Eukaryota</taxon>
        <taxon>Metazoa</taxon>
        <taxon>Chordata</taxon>
        <taxon>Craniata</taxon>
        <taxon>Vertebrata</taxon>
        <taxon>Euteleostomi</taxon>
        <taxon>Actinopterygii</taxon>
        <taxon>Neopterygii</taxon>
        <taxon>Teleostei</taxon>
        <taxon>Ostariophysi</taxon>
        <taxon>Cypriniformes</taxon>
        <taxon>Cyprinidae</taxon>
        <taxon>Labeoninae</taxon>
        <taxon>Labeonini</taxon>
        <taxon>Labeo</taxon>
    </lineage>
</organism>
<dbReference type="InterPro" id="IPR041373">
    <property type="entry name" value="RT_RNaseH"/>
</dbReference>
<dbReference type="InterPro" id="IPR043502">
    <property type="entry name" value="DNA/RNA_pol_sf"/>
</dbReference>
<evidence type="ECO:0000256" key="6">
    <source>
        <dbReference type="ARBA" id="ARBA00022918"/>
    </source>
</evidence>
<evidence type="ECO:0000256" key="4">
    <source>
        <dbReference type="ARBA" id="ARBA00022759"/>
    </source>
</evidence>
<dbReference type="InterPro" id="IPR012337">
    <property type="entry name" value="RNaseH-like_sf"/>
</dbReference>
<dbReference type="SUPFAM" id="SSF56672">
    <property type="entry name" value="DNA/RNA polymerases"/>
    <property type="match status" value="1"/>
</dbReference>
<dbReference type="Pfam" id="PF17917">
    <property type="entry name" value="RT_RNaseH"/>
    <property type="match status" value="1"/>
</dbReference>
<keyword evidence="1" id="KW-0808">Transferase</keyword>
<feature type="region of interest" description="Disordered" evidence="7">
    <location>
        <begin position="306"/>
        <end position="341"/>
    </location>
</feature>
<evidence type="ECO:0000256" key="1">
    <source>
        <dbReference type="ARBA" id="ARBA00022679"/>
    </source>
</evidence>
<keyword evidence="3" id="KW-0540">Nuclease</keyword>
<keyword evidence="6" id="KW-0695">RNA-directed DNA polymerase</keyword>
<protein>
    <submittedName>
        <fullName evidence="9">Transposon Tf2-9 polyprotein</fullName>
    </submittedName>
</protein>
<evidence type="ECO:0000256" key="7">
    <source>
        <dbReference type="SAM" id="MobiDB-lite"/>
    </source>
</evidence>
<dbReference type="CDD" id="cd09274">
    <property type="entry name" value="RNase_HI_RT_Ty3"/>
    <property type="match status" value="1"/>
</dbReference>
<evidence type="ECO:0000313" key="10">
    <source>
        <dbReference type="Proteomes" id="UP000830375"/>
    </source>
</evidence>
<keyword evidence="2" id="KW-0548">Nucleotidyltransferase</keyword>
<name>A0ABQ8L7C4_LABRO</name>
<proteinExistence type="predicted"/>
<evidence type="ECO:0000256" key="5">
    <source>
        <dbReference type="ARBA" id="ARBA00022801"/>
    </source>
</evidence>